<sequence length="76" mass="8063">MLASPCAGAAVSLCSCSPPHDRRRSPLLPSSGQPDDRRRSTSPAASSLVRDVVSTCFQLVDDGFSTRLVAESSRWG</sequence>
<keyword evidence="3" id="KW-1185">Reference proteome</keyword>
<proteinExistence type="predicted"/>
<evidence type="ECO:0008006" key="4">
    <source>
        <dbReference type="Google" id="ProtNLM"/>
    </source>
</evidence>
<dbReference type="Proteomes" id="UP001497516">
    <property type="component" value="Chromosome 7"/>
</dbReference>
<evidence type="ECO:0000313" key="3">
    <source>
        <dbReference type="Proteomes" id="UP001497516"/>
    </source>
</evidence>
<organism evidence="2 3">
    <name type="scientific">Linum trigynum</name>
    <dbReference type="NCBI Taxonomy" id="586398"/>
    <lineage>
        <taxon>Eukaryota</taxon>
        <taxon>Viridiplantae</taxon>
        <taxon>Streptophyta</taxon>
        <taxon>Embryophyta</taxon>
        <taxon>Tracheophyta</taxon>
        <taxon>Spermatophyta</taxon>
        <taxon>Magnoliopsida</taxon>
        <taxon>eudicotyledons</taxon>
        <taxon>Gunneridae</taxon>
        <taxon>Pentapetalae</taxon>
        <taxon>rosids</taxon>
        <taxon>fabids</taxon>
        <taxon>Malpighiales</taxon>
        <taxon>Linaceae</taxon>
        <taxon>Linum</taxon>
    </lineage>
</organism>
<dbReference type="EMBL" id="OZ034820">
    <property type="protein sequence ID" value="CAL1402777.1"/>
    <property type="molecule type" value="Genomic_DNA"/>
</dbReference>
<evidence type="ECO:0000256" key="1">
    <source>
        <dbReference type="SAM" id="MobiDB-lite"/>
    </source>
</evidence>
<feature type="region of interest" description="Disordered" evidence="1">
    <location>
        <begin position="16"/>
        <end position="46"/>
    </location>
</feature>
<dbReference type="AlphaFoldDB" id="A0AAV2FXU7"/>
<reference evidence="2 3" key="1">
    <citation type="submission" date="2024-04" db="EMBL/GenBank/DDBJ databases">
        <authorList>
            <person name="Fracassetti M."/>
        </authorList>
    </citation>
    <scope>NUCLEOTIDE SEQUENCE [LARGE SCALE GENOMIC DNA]</scope>
</reference>
<name>A0AAV2FXU7_9ROSI</name>
<protein>
    <recommendedName>
        <fullName evidence="4">Secreted protein</fullName>
    </recommendedName>
</protein>
<gene>
    <name evidence="2" type="ORF">LTRI10_LOCUS42754</name>
</gene>
<accession>A0AAV2FXU7</accession>
<evidence type="ECO:0000313" key="2">
    <source>
        <dbReference type="EMBL" id="CAL1402777.1"/>
    </source>
</evidence>